<dbReference type="InterPro" id="IPR036388">
    <property type="entry name" value="WH-like_DNA-bd_sf"/>
</dbReference>
<gene>
    <name evidence="5" type="primary">yybR</name>
    <name evidence="5" type="ORF">XM38_025650</name>
</gene>
<dbReference type="Proteomes" id="UP000191901">
    <property type="component" value="Chromosome"/>
</dbReference>
<feature type="domain" description="HTH hxlR-type" evidence="4">
    <location>
        <begin position="11"/>
        <end position="108"/>
    </location>
</feature>
<accession>A0A1Z3HMT9</accession>
<name>A0A1Z3HMT9_9CYAN</name>
<evidence type="ECO:0000313" key="5">
    <source>
        <dbReference type="EMBL" id="ASC71612.1"/>
    </source>
</evidence>
<evidence type="ECO:0000256" key="3">
    <source>
        <dbReference type="ARBA" id="ARBA00023163"/>
    </source>
</evidence>
<dbReference type="PANTHER" id="PTHR33204">
    <property type="entry name" value="TRANSCRIPTIONAL REGULATOR, MARR FAMILY"/>
    <property type="match status" value="1"/>
</dbReference>
<evidence type="ECO:0000256" key="1">
    <source>
        <dbReference type="ARBA" id="ARBA00023015"/>
    </source>
</evidence>
<dbReference type="SUPFAM" id="SSF46785">
    <property type="entry name" value="Winged helix' DNA-binding domain"/>
    <property type="match status" value="1"/>
</dbReference>
<dbReference type="EMBL" id="CP021983">
    <property type="protein sequence ID" value="ASC71612.1"/>
    <property type="molecule type" value="Genomic_DNA"/>
</dbReference>
<dbReference type="AlphaFoldDB" id="A0A1Z3HMT9"/>
<dbReference type="PROSITE" id="PS51118">
    <property type="entry name" value="HTH_HXLR"/>
    <property type="match status" value="1"/>
</dbReference>
<dbReference type="Gene3D" id="1.10.10.10">
    <property type="entry name" value="Winged helix-like DNA-binding domain superfamily/Winged helix DNA-binding domain"/>
    <property type="match status" value="1"/>
</dbReference>
<proteinExistence type="predicted"/>
<protein>
    <submittedName>
        <fullName evidence="5">HTH-type transcriptional regulator YybR</fullName>
    </submittedName>
</protein>
<reference evidence="5 6" key="1">
    <citation type="journal article" date="2016" name="Biochim. Biophys. Acta">
        <title>Characterization of red-shifted phycobilisomes isolated from the chlorophyll f-containing cyanobacterium Halomicronema hongdechloris.</title>
        <authorList>
            <person name="Li Y."/>
            <person name="Lin Y."/>
            <person name="Garvey C.J."/>
            <person name="Birch D."/>
            <person name="Corkery R.W."/>
            <person name="Loughlin P.C."/>
            <person name="Scheer H."/>
            <person name="Willows R.D."/>
            <person name="Chen M."/>
        </authorList>
    </citation>
    <scope>NUCLEOTIDE SEQUENCE [LARGE SCALE GENOMIC DNA]</scope>
    <source>
        <strain evidence="5 6">C2206</strain>
    </source>
</reference>
<evidence type="ECO:0000313" key="6">
    <source>
        <dbReference type="Proteomes" id="UP000191901"/>
    </source>
</evidence>
<dbReference type="OrthoDB" id="9791143at2"/>
<organism evidence="5 6">
    <name type="scientific">Halomicronema hongdechloris C2206</name>
    <dbReference type="NCBI Taxonomy" id="1641165"/>
    <lineage>
        <taxon>Bacteria</taxon>
        <taxon>Bacillati</taxon>
        <taxon>Cyanobacteriota</taxon>
        <taxon>Cyanophyceae</taxon>
        <taxon>Nodosilineales</taxon>
        <taxon>Nodosilineaceae</taxon>
        <taxon>Halomicronema</taxon>
    </lineage>
</organism>
<dbReference type="GO" id="GO:0003677">
    <property type="term" value="F:DNA binding"/>
    <property type="evidence" value="ECO:0007669"/>
    <property type="project" value="UniProtKB-KW"/>
</dbReference>
<sequence length="115" mass="13604">MEAERTKQKPCPVKVTVDLISGKWKPNILYCLLDRTQRFGELQRQIPGISRRILTLQLRELERDQLIIRMAYSEPIKVEYALTEYGRSLVPILLTMRDWGEVYLARHEQQPVFMS</sequence>
<keyword evidence="2" id="KW-0238">DNA-binding</keyword>
<keyword evidence="3" id="KW-0804">Transcription</keyword>
<dbReference type="InterPro" id="IPR036390">
    <property type="entry name" value="WH_DNA-bd_sf"/>
</dbReference>
<evidence type="ECO:0000256" key="2">
    <source>
        <dbReference type="ARBA" id="ARBA00023125"/>
    </source>
</evidence>
<dbReference type="Pfam" id="PF01638">
    <property type="entry name" value="HxlR"/>
    <property type="match status" value="1"/>
</dbReference>
<dbReference type="InterPro" id="IPR002577">
    <property type="entry name" value="HTH_HxlR"/>
</dbReference>
<keyword evidence="6" id="KW-1185">Reference proteome</keyword>
<dbReference type="KEGG" id="hhg:XM38_025650"/>
<dbReference type="RefSeq" id="WP_080812970.1">
    <property type="nucleotide sequence ID" value="NZ_CP021983.2"/>
</dbReference>
<dbReference type="PANTHER" id="PTHR33204:SF29">
    <property type="entry name" value="TRANSCRIPTIONAL REGULATOR"/>
    <property type="match status" value="1"/>
</dbReference>
<keyword evidence="1" id="KW-0805">Transcription regulation</keyword>
<evidence type="ECO:0000259" key="4">
    <source>
        <dbReference type="PROSITE" id="PS51118"/>
    </source>
</evidence>